<feature type="domain" description="RapZ-like N-terminal" evidence="5">
    <location>
        <begin position="5"/>
        <end position="156"/>
    </location>
</feature>
<evidence type="ECO:0000259" key="6">
    <source>
        <dbReference type="Pfam" id="PF22740"/>
    </source>
</evidence>
<dbReference type="PANTHER" id="PTHR30448:SF0">
    <property type="entry name" value="RNASE ADAPTER PROTEIN RAPZ"/>
    <property type="match status" value="1"/>
</dbReference>
<dbReference type="AlphaFoldDB" id="A0A0U5AG09"/>
<evidence type="ECO:0000313" key="8">
    <source>
        <dbReference type="Proteomes" id="UP000068196"/>
    </source>
</evidence>
<dbReference type="STRING" id="1653476.THC_0546"/>
<dbReference type="GO" id="GO:0005525">
    <property type="term" value="F:GTP binding"/>
    <property type="evidence" value="ECO:0007669"/>
    <property type="project" value="UniProtKB-UniRule"/>
</dbReference>
<accession>A0A0U5AG09</accession>
<evidence type="ECO:0000313" key="7">
    <source>
        <dbReference type="EMBL" id="BAU22940.1"/>
    </source>
</evidence>
<dbReference type="Pfam" id="PF03668">
    <property type="entry name" value="RapZ-like_N"/>
    <property type="match status" value="1"/>
</dbReference>
<keyword evidence="8" id="KW-1185">Reference proteome</keyword>
<evidence type="ECO:0000256" key="3">
    <source>
        <dbReference type="ARBA" id="ARBA00023134"/>
    </source>
</evidence>
<dbReference type="Pfam" id="PF22740">
    <property type="entry name" value="PapZ_C"/>
    <property type="match status" value="1"/>
</dbReference>
<feature type="binding site" evidence="4">
    <location>
        <begin position="10"/>
        <end position="17"/>
    </location>
    <ligand>
        <name>ATP</name>
        <dbReference type="ChEBI" id="CHEBI:30616"/>
    </ligand>
</feature>
<dbReference type="InterPro" id="IPR005337">
    <property type="entry name" value="RapZ-like"/>
</dbReference>
<reference evidence="8" key="2">
    <citation type="journal article" date="2016" name="Int. J. Syst. Evol. Microbiol.">
        <title>Caldimicrobium thiodismutans sp. nov., a sulfur-disproportionating bacterium isolated from a hot spring.</title>
        <authorList>
            <person name="Kojima H."/>
            <person name="Umezawa K."/>
            <person name="Fukui M."/>
        </authorList>
    </citation>
    <scope>NUCLEOTIDE SEQUENCE [LARGE SCALE GENOMIC DNA]</scope>
    <source>
        <strain evidence="8">TF1</strain>
    </source>
</reference>
<reference evidence="7 8" key="1">
    <citation type="journal article" date="2016" name="Int. J. Syst. Evol. Microbiol.">
        <title>Caldimicrobium thiodismutans sp. nov., a sulfur-disproportionating bacterium isolated from a hot spring, and emended description of the genus Caldimicrobium.</title>
        <authorList>
            <person name="Kojima H."/>
            <person name="Umezawa K."/>
            <person name="Fukui M."/>
        </authorList>
    </citation>
    <scope>NUCLEOTIDE SEQUENCE [LARGE SCALE GENOMIC DNA]</scope>
    <source>
        <strain evidence="7 8">TF1</strain>
    </source>
</reference>
<dbReference type="OrthoDB" id="9784461at2"/>
<sequence length="289" mass="33310">MKPAVVIITGESGAGKSTALKAFEDLGYLAIDNFPVRLLLPFLDEIRTGELAEKIALVMDLRDPFFLQEFPNTIAKLREKKYSFDIIFLTADLKALITRFSQTRRPHPFLQELKDIKAAIVLEKDKLALIKDYVTLFLDTSNFNVHQLRHEIFKIYGQRKELQYILLHIISFGYKFGIPYEANYLFDARVLPNPYFVPELKDLSGETLEIQKFLLKEPRTSEFLDYVYNFIKWALPLHRAEGRNFLALGIGCTGGRHRSPALALLLAERLKKSEIDTEVVVTLRDVERD</sequence>
<protein>
    <submittedName>
        <fullName evidence="7">UPF0042 nucleotide-binding protein TOPB45_1388</fullName>
    </submittedName>
</protein>
<dbReference type="PANTHER" id="PTHR30448">
    <property type="entry name" value="RNASE ADAPTER PROTEIN RAPZ"/>
    <property type="match status" value="1"/>
</dbReference>
<dbReference type="EMBL" id="AP014945">
    <property type="protein sequence ID" value="BAU22940.1"/>
    <property type="molecule type" value="Genomic_DNA"/>
</dbReference>
<dbReference type="KEGG" id="cthi:THC_0546"/>
<keyword evidence="2 4" id="KW-0067">ATP-binding</keyword>
<dbReference type="InterPro" id="IPR053930">
    <property type="entry name" value="RapZ-like_N"/>
</dbReference>
<dbReference type="SUPFAM" id="SSF52540">
    <property type="entry name" value="P-loop containing nucleoside triphosphate hydrolases"/>
    <property type="match status" value="1"/>
</dbReference>
<name>A0A0U5AG09_9BACT</name>
<evidence type="ECO:0000259" key="5">
    <source>
        <dbReference type="Pfam" id="PF03668"/>
    </source>
</evidence>
<organism evidence="7 8">
    <name type="scientific">Caldimicrobium thiodismutans</name>
    <dbReference type="NCBI Taxonomy" id="1653476"/>
    <lineage>
        <taxon>Bacteria</taxon>
        <taxon>Pseudomonadati</taxon>
        <taxon>Thermodesulfobacteriota</taxon>
        <taxon>Thermodesulfobacteria</taxon>
        <taxon>Thermodesulfobacteriales</taxon>
        <taxon>Thermodesulfobacteriaceae</taxon>
        <taxon>Caldimicrobium</taxon>
    </lineage>
</organism>
<dbReference type="InterPro" id="IPR053931">
    <property type="entry name" value="RapZ_C"/>
</dbReference>
<keyword evidence="1 4" id="KW-0547">Nucleotide-binding</keyword>
<dbReference type="PATRIC" id="fig|1653476.3.peg.564"/>
<evidence type="ECO:0000256" key="2">
    <source>
        <dbReference type="ARBA" id="ARBA00022840"/>
    </source>
</evidence>
<dbReference type="Proteomes" id="UP000068196">
    <property type="component" value="Chromosome"/>
</dbReference>
<dbReference type="GO" id="GO:0005524">
    <property type="term" value="F:ATP binding"/>
    <property type="evidence" value="ECO:0007669"/>
    <property type="project" value="UniProtKB-UniRule"/>
</dbReference>
<dbReference type="RefSeq" id="WP_068512974.1">
    <property type="nucleotide sequence ID" value="NZ_AP014945.1"/>
</dbReference>
<evidence type="ECO:0000256" key="4">
    <source>
        <dbReference type="HAMAP-Rule" id="MF_00636"/>
    </source>
</evidence>
<feature type="domain" description="RapZ C-terminal" evidence="6">
    <location>
        <begin position="167"/>
        <end position="286"/>
    </location>
</feature>
<dbReference type="PIRSF" id="PIRSF005052">
    <property type="entry name" value="P-loopkin"/>
    <property type="match status" value="1"/>
</dbReference>
<evidence type="ECO:0000256" key="1">
    <source>
        <dbReference type="ARBA" id="ARBA00022741"/>
    </source>
</evidence>
<dbReference type="NCBIfam" id="NF003828">
    <property type="entry name" value="PRK05416.1"/>
    <property type="match status" value="1"/>
</dbReference>
<feature type="binding site" evidence="4">
    <location>
        <begin position="60"/>
        <end position="63"/>
    </location>
    <ligand>
        <name>GTP</name>
        <dbReference type="ChEBI" id="CHEBI:37565"/>
    </ligand>
</feature>
<dbReference type="InterPro" id="IPR027417">
    <property type="entry name" value="P-loop_NTPase"/>
</dbReference>
<gene>
    <name evidence="7" type="ORF">THC_0546</name>
</gene>
<keyword evidence="3 4" id="KW-0342">GTP-binding</keyword>
<proteinExistence type="inferred from homology"/>
<dbReference type="HAMAP" id="MF_00636">
    <property type="entry name" value="RapZ_like"/>
    <property type="match status" value="1"/>
</dbReference>